<gene>
    <name evidence="3" type="ORF">ES332_D08G193700v1</name>
</gene>
<dbReference type="GO" id="GO:0031415">
    <property type="term" value="C:NatA complex"/>
    <property type="evidence" value="ECO:0007669"/>
    <property type="project" value="TreeGrafter"/>
</dbReference>
<dbReference type="InterPro" id="IPR016181">
    <property type="entry name" value="Acyl_CoA_acyltransferase"/>
</dbReference>
<reference evidence="3 4" key="1">
    <citation type="submission" date="2019-07" db="EMBL/GenBank/DDBJ databases">
        <title>WGS assembly of Gossypium tomentosum.</title>
        <authorList>
            <person name="Chen Z.J."/>
            <person name="Sreedasyam A."/>
            <person name="Ando A."/>
            <person name="Song Q."/>
            <person name="De L."/>
            <person name="Hulse-Kemp A."/>
            <person name="Ding M."/>
            <person name="Ye W."/>
            <person name="Kirkbride R."/>
            <person name="Jenkins J."/>
            <person name="Plott C."/>
            <person name="Lovell J."/>
            <person name="Lin Y.-M."/>
            <person name="Vaughn R."/>
            <person name="Liu B."/>
            <person name="Li W."/>
            <person name="Simpson S."/>
            <person name="Scheffler B."/>
            <person name="Saski C."/>
            <person name="Grover C."/>
            <person name="Hu G."/>
            <person name="Conover J."/>
            <person name="Carlson J."/>
            <person name="Shu S."/>
            <person name="Boston L."/>
            <person name="Williams M."/>
            <person name="Peterson D."/>
            <person name="Mcgee K."/>
            <person name="Jones D."/>
            <person name="Wendel J."/>
            <person name="Stelly D."/>
            <person name="Grimwood J."/>
            <person name="Schmutz J."/>
        </authorList>
    </citation>
    <scope>NUCLEOTIDE SEQUENCE [LARGE SCALE GENOMIC DNA]</scope>
    <source>
        <strain evidence="3">7179.01</strain>
    </source>
</reference>
<evidence type="ECO:0000313" key="3">
    <source>
        <dbReference type="EMBL" id="TYH58996.1"/>
    </source>
</evidence>
<dbReference type="PROSITE" id="PS51186">
    <property type="entry name" value="GNAT"/>
    <property type="match status" value="1"/>
</dbReference>
<protein>
    <recommendedName>
        <fullName evidence="2">N-acetyltransferase domain-containing protein</fullName>
    </recommendedName>
</protein>
<dbReference type="Pfam" id="PF00583">
    <property type="entry name" value="Acetyltransf_1"/>
    <property type="match status" value="1"/>
</dbReference>
<dbReference type="PANTHER" id="PTHR42919">
    <property type="entry name" value="N-ALPHA-ACETYLTRANSFERASE"/>
    <property type="match status" value="1"/>
</dbReference>
<dbReference type="GO" id="GO:0007064">
    <property type="term" value="P:mitotic sister chromatid cohesion"/>
    <property type="evidence" value="ECO:0007669"/>
    <property type="project" value="TreeGrafter"/>
</dbReference>
<dbReference type="GO" id="GO:0008080">
    <property type="term" value="F:N-acetyltransferase activity"/>
    <property type="evidence" value="ECO:0007669"/>
    <property type="project" value="TreeGrafter"/>
</dbReference>
<dbReference type="CDD" id="cd04301">
    <property type="entry name" value="NAT_SF"/>
    <property type="match status" value="1"/>
</dbReference>
<feature type="domain" description="N-acetyltransferase" evidence="2">
    <location>
        <begin position="111"/>
        <end position="286"/>
    </location>
</feature>
<dbReference type="Gene3D" id="3.40.630.30">
    <property type="match status" value="1"/>
</dbReference>
<name>A0A5D2JWX3_GOSTO</name>
<sequence>MAHLLRHHSFTSTSVWTEARLHHQAYASIKLSNHRQGRWKIYGKRRASGNGCVEQCCTSSSSSAAAKPGVELAGNAEEDNNGRWEEKEEQEPLYLASEYGWKVRRLEEDQPEIKKVAEIQAEAFHQPMAFFDDLFFQFFQAEVLAGLMYKLRNSPPNRYACLVAESPSDANSESKTELVGVVDVTALRDEAVLQHLQGADEYLYVSGLAVSKRFRRRKIGSCLLKACEMLSVLWGFKYLVLRAYEDDLGARTLYANAGYRVVSGDPPWLTSWIGRRRRVLMIKQFLGFIDNNSASPLDDIRNALAKSSRGVIRSKLQQHYQPKKLSTSLQLQLLVKLFG</sequence>
<evidence type="ECO:0000256" key="1">
    <source>
        <dbReference type="SAM" id="MobiDB-lite"/>
    </source>
</evidence>
<dbReference type="PANTHER" id="PTHR42919:SF20">
    <property type="entry name" value="GCN5-RELATED N-ACETYLTRANSFERASE 10, CHLOROPLASTIC"/>
    <property type="match status" value="1"/>
</dbReference>
<dbReference type="Proteomes" id="UP000322667">
    <property type="component" value="Chromosome D08"/>
</dbReference>
<proteinExistence type="predicted"/>
<dbReference type="InterPro" id="IPR000182">
    <property type="entry name" value="GNAT_dom"/>
</dbReference>
<keyword evidence="4" id="KW-1185">Reference proteome</keyword>
<organism evidence="3 4">
    <name type="scientific">Gossypium tomentosum</name>
    <name type="common">Hawaiian cotton</name>
    <name type="synonym">Gossypium sandvicense</name>
    <dbReference type="NCBI Taxonomy" id="34277"/>
    <lineage>
        <taxon>Eukaryota</taxon>
        <taxon>Viridiplantae</taxon>
        <taxon>Streptophyta</taxon>
        <taxon>Embryophyta</taxon>
        <taxon>Tracheophyta</taxon>
        <taxon>Spermatophyta</taxon>
        <taxon>Magnoliopsida</taxon>
        <taxon>eudicotyledons</taxon>
        <taxon>Gunneridae</taxon>
        <taxon>Pentapetalae</taxon>
        <taxon>rosids</taxon>
        <taxon>malvids</taxon>
        <taxon>Malvales</taxon>
        <taxon>Malvaceae</taxon>
        <taxon>Malvoideae</taxon>
        <taxon>Gossypium</taxon>
    </lineage>
</organism>
<dbReference type="InterPro" id="IPR051556">
    <property type="entry name" value="N-term/lysine_N-AcTrnsfr"/>
</dbReference>
<dbReference type="AlphaFoldDB" id="A0A5D2JWX3"/>
<accession>A0A5D2JWX3</accession>
<evidence type="ECO:0000313" key="4">
    <source>
        <dbReference type="Proteomes" id="UP000322667"/>
    </source>
</evidence>
<feature type="region of interest" description="Disordered" evidence="1">
    <location>
        <begin position="67"/>
        <end position="89"/>
    </location>
</feature>
<evidence type="ECO:0000259" key="2">
    <source>
        <dbReference type="PROSITE" id="PS51186"/>
    </source>
</evidence>
<dbReference type="EMBL" id="CM017630">
    <property type="protein sequence ID" value="TYH58996.1"/>
    <property type="molecule type" value="Genomic_DNA"/>
</dbReference>
<dbReference type="SUPFAM" id="SSF55729">
    <property type="entry name" value="Acyl-CoA N-acyltransferases (Nat)"/>
    <property type="match status" value="1"/>
</dbReference>